<feature type="compositionally biased region" description="Basic and acidic residues" evidence="1">
    <location>
        <begin position="385"/>
        <end position="395"/>
    </location>
</feature>
<organism evidence="2 3">
    <name type="scientific">Nitzschia inconspicua</name>
    <dbReference type="NCBI Taxonomy" id="303405"/>
    <lineage>
        <taxon>Eukaryota</taxon>
        <taxon>Sar</taxon>
        <taxon>Stramenopiles</taxon>
        <taxon>Ochrophyta</taxon>
        <taxon>Bacillariophyta</taxon>
        <taxon>Bacillariophyceae</taxon>
        <taxon>Bacillariophycidae</taxon>
        <taxon>Bacillariales</taxon>
        <taxon>Bacillariaceae</taxon>
        <taxon>Nitzschia</taxon>
    </lineage>
</organism>
<feature type="region of interest" description="Disordered" evidence="1">
    <location>
        <begin position="1"/>
        <end position="353"/>
    </location>
</feature>
<reference evidence="2" key="2">
    <citation type="submission" date="2021-04" db="EMBL/GenBank/DDBJ databases">
        <authorList>
            <person name="Podell S."/>
        </authorList>
    </citation>
    <scope>NUCLEOTIDE SEQUENCE</scope>
    <source>
        <strain evidence="2">Hildebrandi</strain>
    </source>
</reference>
<dbReference type="Proteomes" id="UP000693970">
    <property type="component" value="Unassembled WGS sequence"/>
</dbReference>
<protein>
    <submittedName>
        <fullName evidence="2">Uncharacterized protein</fullName>
    </submittedName>
</protein>
<feature type="compositionally biased region" description="Basic and acidic residues" evidence="1">
    <location>
        <begin position="127"/>
        <end position="136"/>
    </location>
</feature>
<name>A0A9K3M5N2_9STRA</name>
<feature type="compositionally biased region" description="Basic and acidic residues" evidence="1">
    <location>
        <begin position="203"/>
        <end position="216"/>
    </location>
</feature>
<dbReference type="EMBL" id="JAGRRH010000001">
    <property type="protein sequence ID" value="KAG7374407.1"/>
    <property type="molecule type" value="Genomic_DNA"/>
</dbReference>
<feature type="compositionally biased region" description="Polar residues" evidence="1">
    <location>
        <begin position="411"/>
        <end position="420"/>
    </location>
</feature>
<keyword evidence="3" id="KW-1185">Reference proteome</keyword>
<feature type="compositionally biased region" description="Basic and acidic residues" evidence="1">
    <location>
        <begin position="150"/>
        <end position="164"/>
    </location>
</feature>
<comment type="caution">
    <text evidence="2">The sequence shown here is derived from an EMBL/GenBank/DDBJ whole genome shotgun (WGS) entry which is preliminary data.</text>
</comment>
<dbReference type="AlphaFoldDB" id="A0A9K3M5N2"/>
<reference evidence="2" key="1">
    <citation type="journal article" date="2021" name="Sci. Rep.">
        <title>Diploid genomic architecture of Nitzschia inconspicua, an elite biomass production diatom.</title>
        <authorList>
            <person name="Oliver A."/>
            <person name="Podell S."/>
            <person name="Pinowska A."/>
            <person name="Traller J.C."/>
            <person name="Smith S.R."/>
            <person name="McClure R."/>
            <person name="Beliaev A."/>
            <person name="Bohutskyi P."/>
            <person name="Hill E.A."/>
            <person name="Rabines A."/>
            <person name="Zheng H."/>
            <person name="Allen L.Z."/>
            <person name="Kuo A."/>
            <person name="Grigoriev I.V."/>
            <person name="Allen A.E."/>
            <person name="Hazlebeck D."/>
            <person name="Allen E.E."/>
        </authorList>
    </citation>
    <scope>NUCLEOTIDE SEQUENCE</scope>
    <source>
        <strain evidence="2">Hildebrandi</strain>
    </source>
</reference>
<feature type="compositionally biased region" description="Basic and acidic residues" evidence="1">
    <location>
        <begin position="172"/>
        <end position="196"/>
    </location>
</feature>
<evidence type="ECO:0000313" key="2">
    <source>
        <dbReference type="EMBL" id="KAG7374407.1"/>
    </source>
</evidence>
<proteinExistence type="predicted"/>
<sequence length="587" mass="66424">MNKTREIEFVPNRSDGFAKVKPIGGTAEKVSSPSPSPGITKRVIPKKHPPRTTPSGVASAVDRKPSMAGGLGPNDNNKILKKNPTRGVSVDRQDTRNSEESEKATIQPNTQARKPPLNGRETSNEFTTRKNEDSVRKGGPPQKRLPSKASSDDRLAPTDFERVPIKQCPARRSFERQPIKQNSIDKIRSRSIERKQSAPPNMERSRATARSIERKPSGPISKQNCRARSKERRLSEEPTSRIRIRTRSTEPRQRSQDRFRPMSAERSPKDRTQTSSTEQKASKERKRPGSTERKASKERKRLGSAERKSNKIPMARSVNHRPKSEGLLPHKVPIKELTRKRSKSEDRIARKDSMGNISTLKLKEIPKKQRAEETSGALPVLREIFNSKRDRDQPNKKNVSRGPEIIELSKKSNLPTQETEATAEDSARWRSIEHASNGSCAAVKREGVGVKLLSRAVSFGTVEVKEFPYSIGCDVVSRDGPPLAIAYYRPLRAQSFDLETFERDRRVSRRNREDLLLSEMDRITILQRCGYTAEDIERACWEAEKVRKERCKSIRNKEWDGWNAASESLARKISKISNAKEMLFGSS</sequence>
<feature type="compositionally biased region" description="Basic and acidic residues" evidence="1">
    <location>
        <begin position="333"/>
        <end position="353"/>
    </location>
</feature>
<feature type="compositionally biased region" description="Basic and acidic residues" evidence="1">
    <location>
        <begin position="247"/>
        <end position="260"/>
    </location>
</feature>
<feature type="compositionally biased region" description="Basic and acidic residues" evidence="1">
    <location>
        <begin position="89"/>
        <end position="103"/>
    </location>
</feature>
<evidence type="ECO:0000256" key="1">
    <source>
        <dbReference type="SAM" id="MobiDB-lite"/>
    </source>
</evidence>
<gene>
    <name evidence="2" type="ORF">IV203_013502</name>
</gene>
<evidence type="ECO:0000313" key="3">
    <source>
        <dbReference type="Proteomes" id="UP000693970"/>
    </source>
</evidence>
<accession>A0A9K3M5N2</accession>
<feature type="compositionally biased region" description="Basic and acidic residues" evidence="1">
    <location>
        <begin position="287"/>
        <end position="309"/>
    </location>
</feature>
<feature type="region of interest" description="Disordered" evidence="1">
    <location>
        <begin position="384"/>
        <end position="427"/>
    </location>
</feature>